<dbReference type="CDD" id="cd19481">
    <property type="entry name" value="RecA-like_protease"/>
    <property type="match status" value="1"/>
</dbReference>
<evidence type="ECO:0000313" key="3">
    <source>
        <dbReference type="Proteomes" id="UP000237925"/>
    </source>
</evidence>
<evidence type="ECO:0000259" key="1">
    <source>
        <dbReference type="SMART" id="SM00382"/>
    </source>
</evidence>
<sequence length="343" mass="38309">MANAEQLKALVKSHIERDDRHFYSVAMQVAAREAKVGHGKLAEELRDMIDAAKARVSPDNSEGKLVPLARPRGELANLLTVSYPKNRLADMVLDAEMAEQLGRIMKEQKHHSRIREHGLSPRRKLLLVGPPGTGKTMTASVLAGELGIPLFAVRLDALITKFMGETAAKLRQIFDAINEVRGVYFFDEFDAIGSQRGLANDVGEIRRVLNSFLQMIESDQSHSLIVAATNHVEILDYALFRRFDDVIEYRLPTTPQAAKLLQSRLGKFAPKPFPLKAITAKAEGLSYAEIKRAVDESIKEAVMHDEERVKADVLARAFDERRKFSFRMNNKKVVPNHAGSTTS</sequence>
<dbReference type="KEGG" id="mela:C6568_06520"/>
<dbReference type="EMBL" id="CP027667">
    <property type="protein sequence ID" value="AVO48942.1"/>
    <property type="molecule type" value="Genomic_DNA"/>
</dbReference>
<dbReference type="Proteomes" id="UP000237925">
    <property type="component" value="Chromosome"/>
</dbReference>
<keyword evidence="2" id="KW-0547">Nucleotide-binding</keyword>
<dbReference type="InterPro" id="IPR050168">
    <property type="entry name" value="AAA_ATPase_domain"/>
</dbReference>
<dbReference type="InterPro" id="IPR003593">
    <property type="entry name" value="AAA+_ATPase"/>
</dbReference>
<reference evidence="2 3" key="1">
    <citation type="submission" date="2018-03" db="EMBL/GenBank/DDBJ databases">
        <title>Genome sequencing of Melaminivora sp.</title>
        <authorList>
            <person name="Kim S.-J."/>
            <person name="Heo J."/>
            <person name="Ahn J.-H."/>
            <person name="Kwon S.-W."/>
        </authorList>
    </citation>
    <scope>NUCLEOTIDE SEQUENCE [LARGE SCALE GENOMIC DNA]</scope>
    <source>
        <strain evidence="2 3">SC2-9</strain>
    </source>
</reference>
<feature type="domain" description="AAA+ ATPase" evidence="1">
    <location>
        <begin position="121"/>
        <end position="253"/>
    </location>
</feature>
<dbReference type="SMART" id="SM00382">
    <property type="entry name" value="AAA"/>
    <property type="match status" value="1"/>
</dbReference>
<dbReference type="Gene3D" id="3.40.50.300">
    <property type="entry name" value="P-loop containing nucleotide triphosphate hydrolases"/>
    <property type="match status" value="1"/>
</dbReference>
<dbReference type="InterPro" id="IPR027417">
    <property type="entry name" value="P-loop_NTPase"/>
</dbReference>
<evidence type="ECO:0000313" key="2">
    <source>
        <dbReference type="EMBL" id="AVO48942.1"/>
    </source>
</evidence>
<gene>
    <name evidence="2" type="ORF">C6568_06520</name>
</gene>
<dbReference type="PANTHER" id="PTHR23077:SF198">
    <property type="entry name" value="ATP-DEPENDENT ZINC METALLOPROTEASE FTSH"/>
    <property type="match status" value="1"/>
</dbReference>
<dbReference type="GO" id="GO:0005524">
    <property type="term" value="F:ATP binding"/>
    <property type="evidence" value="ECO:0007669"/>
    <property type="project" value="UniProtKB-KW"/>
</dbReference>
<keyword evidence="2" id="KW-0067">ATP-binding</keyword>
<dbReference type="PANTHER" id="PTHR23077">
    <property type="entry name" value="AAA-FAMILY ATPASE"/>
    <property type="match status" value="1"/>
</dbReference>
<protein>
    <submittedName>
        <fullName evidence="2">ATP-binding protein</fullName>
    </submittedName>
</protein>
<dbReference type="OrthoDB" id="9802352at2"/>
<dbReference type="AlphaFoldDB" id="A0A2R3QAX7"/>
<name>A0A2R3QAX7_9BURK</name>
<keyword evidence="3" id="KW-1185">Reference proteome</keyword>
<dbReference type="RefSeq" id="WP_049285770.1">
    <property type="nucleotide sequence ID" value="NZ_CP027667.1"/>
</dbReference>
<proteinExistence type="predicted"/>
<dbReference type="GO" id="GO:0016887">
    <property type="term" value="F:ATP hydrolysis activity"/>
    <property type="evidence" value="ECO:0007669"/>
    <property type="project" value="InterPro"/>
</dbReference>
<dbReference type="SUPFAM" id="SSF52540">
    <property type="entry name" value="P-loop containing nucleoside triphosphate hydrolases"/>
    <property type="match status" value="1"/>
</dbReference>
<dbReference type="InterPro" id="IPR003959">
    <property type="entry name" value="ATPase_AAA_core"/>
</dbReference>
<dbReference type="Pfam" id="PF00004">
    <property type="entry name" value="AAA"/>
    <property type="match status" value="1"/>
</dbReference>
<organism evidence="2 3">
    <name type="scientific">Melaminivora suipulveris</name>
    <dbReference type="NCBI Taxonomy" id="2109913"/>
    <lineage>
        <taxon>Bacteria</taxon>
        <taxon>Pseudomonadati</taxon>
        <taxon>Pseudomonadota</taxon>
        <taxon>Betaproteobacteria</taxon>
        <taxon>Burkholderiales</taxon>
        <taxon>Comamonadaceae</taxon>
        <taxon>Melaminivora</taxon>
    </lineage>
</organism>
<accession>A0A2R3QAX7</accession>